<dbReference type="Gene3D" id="3.40.50.300">
    <property type="entry name" value="P-loop containing nucleotide triphosphate hydrolases"/>
    <property type="match status" value="2"/>
</dbReference>
<accession>A0A0F9MRB3</accession>
<keyword evidence="1" id="KW-0175">Coiled coil</keyword>
<evidence type="ECO:0000259" key="2">
    <source>
        <dbReference type="Pfam" id="PF00149"/>
    </source>
</evidence>
<dbReference type="Pfam" id="PF00149">
    <property type="entry name" value="Metallophos"/>
    <property type="match status" value="1"/>
</dbReference>
<protein>
    <recommendedName>
        <fullName evidence="2">Calcineurin-like phosphoesterase domain-containing protein</fullName>
    </recommendedName>
</protein>
<dbReference type="GO" id="GO:0016787">
    <property type="term" value="F:hydrolase activity"/>
    <property type="evidence" value="ECO:0007669"/>
    <property type="project" value="InterPro"/>
</dbReference>
<dbReference type="InterPro" id="IPR029052">
    <property type="entry name" value="Metallo-depent_PP-like"/>
</dbReference>
<dbReference type="InterPro" id="IPR027417">
    <property type="entry name" value="P-loop_NTPase"/>
</dbReference>
<sequence length="1184" mass="134176">MKPIKIALTADIHFSRENQDKAFYSLEAFLTKGGEEKVDLYVIAGDLFDKAVNNTANSGFPKLENYIKCMMDIAPVVVVEGTVTHDIKGCYDIFRDINASHSFTILQPGKPYYLDTAFGWVYSDEDVSEQPTLLILGLPELSKEHFLADKQLGKAESDEAIKAGMQKLLLGMGATRKQYPDIPCLLVAHGAIAGANISEHQVLPPGGIQIGSDDLAMVGADYISLGHYHLAQQISNLPAYYEGSVFPSDRDESNQKAFSIIEFGNYIIVDDQNDQQIHEWTRERINYPHAPKKKFVIDWLPTALPTLEEADIKGFIIWMQIKVDRERRYEIDLPSIEKRLKTLGALEGTEVEIVDNPVETIRSAEIQDAVTLPEKVIIHAKLSDKIIAESILDKAAKLEFMAKEEGATTEGLHIRIKRLILRGAIGIRKGTGKEEITLDLEKYDPGLIALIGPNGNGKTALMEQLHPFLQIFTRPGSLQNHFELKDSFRDLYFIDERTGVDYRAFLQIDGAGEKGSIECFLYHKPKGSNEWTVISDLITGRQAGYEQEIKRLFGSVSLFLQSAFTSQKPAKVVLDGKTIKLDLSEATKGMKKALFNELIGNGYLQAYSENAKNEKDIKAKELIGDKAKIEMLEEQTKTGPEKRGDLLLLLSSKDTTSVQFVNIKEKGMKIKEQVEALSVKVDKNKEIRTSIDNATKEITSYQDEITTLESNVIKYNMALDGRESTEKKLQDLDNLKTQAVKLNGEHTNFLKERERINTEYTNEKQAVSDNERTLQNEKTGIEKEIAIIQRSWDEQEIFRRVIADRLAILITDNCPTCDQKWPQDKYETFIEKRAEDEQSINKICERIKSSDNQIIGLYKQIGNINLKIDAIEWPKEPKHDTFNLDIINDVQNKINWIDETVLRATLDRAKEAQVRIDEAKERIELIRQQVDEITEQKKMLLRKIIDGADTELLSVSGELEETRQRYAKTDKELTRINTEITNLEKLIAELDTKINELGDLKSTVQGKDKDRLEWEYMQQVCGPDGIQALELDAAGPGIEKHGNGFLEHARDYEGSHFDMIHFETQRMGGSGSNKRQIEDFKIMCHDVRDDTWTDMSLISVGESAWIRRALHDAFGIVRAHKTNTKFLTGCSDESDAALDPEARPYYVRMLERAHNESGRYQTVIITHSSEVQDMIGQQIKMSEL</sequence>
<proteinExistence type="predicted"/>
<feature type="domain" description="Calcineurin-like phosphoesterase" evidence="2">
    <location>
        <begin position="4"/>
        <end position="129"/>
    </location>
</feature>
<comment type="caution">
    <text evidence="3">The sequence shown here is derived from an EMBL/GenBank/DDBJ whole genome shotgun (WGS) entry which is preliminary data.</text>
</comment>
<dbReference type="Gene3D" id="3.60.21.10">
    <property type="match status" value="1"/>
</dbReference>
<feature type="coiled-coil region" evidence="1">
    <location>
        <begin position="684"/>
        <end position="711"/>
    </location>
</feature>
<name>A0A0F9MRB3_9ZZZZ</name>
<evidence type="ECO:0000313" key="3">
    <source>
        <dbReference type="EMBL" id="KKM71752.1"/>
    </source>
</evidence>
<dbReference type="PANTHER" id="PTHR30337">
    <property type="entry name" value="COMPONENT OF ATP-DEPENDENT DSDNA EXONUCLEASE"/>
    <property type="match status" value="1"/>
</dbReference>
<gene>
    <name evidence="3" type="ORF">LCGC14_1427470</name>
</gene>
<dbReference type="InterPro" id="IPR004843">
    <property type="entry name" value="Calcineurin-like_PHP"/>
</dbReference>
<organism evidence="3">
    <name type="scientific">marine sediment metagenome</name>
    <dbReference type="NCBI Taxonomy" id="412755"/>
    <lineage>
        <taxon>unclassified sequences</taxon>
        <taxon>metagenomes</taxon>
        <taxon>ecological metagenomes</taxon>
    </lineage>
</organism>
<dbReference type="SUPFAM" id="SSF52540">
    <property type="entry name" value="P-loop containing nucleoside triphosphate hydrolases"/>
    <property type="match status" value="1"/>
</dbReference>
<dbReference type="InterPro" id="IPR050535">
    <property type="entry name" value="DNA_Repair-Maintenance_Comp"/>
</dbReference>
<dbReference type="SUPFAM" id="SSF56300">
    <property type="entry name" value="Metallo-dependent phosphatases"/>
    <property type="match status" value="1"/>
</dbReference>
<reference evidence="3" key="1">
    <citation type="journal article" date="2015" name="Nature">
        <title>Complex archaea that bridge the gap between prokaryotes and eukaryotes.</title>
        <authorList>
            <person name="Spang A."/>
            <person name="Saw J.H."/>
            <person name="Jorgensen S.L."/>
            <person name="Zaremba-Niedzwiedzka K."/>
            <person name="Martijn J."/>
            <person name="Lind A.E."/>
            <person name="van Eijk R."/>
            <person name="Schleper C."/>
            <person name="Guy L."/>
            <person name="Ettema T.J."/>
        </authorList>
    </citation>
    <scope>NUCLEOTIDE SEQUENCE</scope>
</reference>
<dbReference type="AlphaFoldDB" id="A0A0F9MRB3"/>
<evidence type="ECO:0000256" key="1">
    <source>
        <dbReference type="SAM" id="Coils"/>
    </source>
</evidence>
<feature type="coiled-coil region" evidence="1">
    <location>
        <begin position="902"/>
        <end position="1003"/>
    </location>
</feature>
<dbReference type="EMBL" id="LAZR01009582">
    <property type="protein sequence ID" value="KKM71752.1"/>
    <property type="molecule type" value="Genomic_DNA"/>
</dbReference>